<evidence type="ECO:0000256" key="1">
    <source>
        <dbReference type="SAM" id="MobiDB-lite"/>
    </source>
</evidence>
<protein>
    <submittedName>
        <fullName evidence="2">Uncharacterized protein</fullName>
    </submittedName>
</protein>
<proteinExistence type="predicted"/>
<feature type="region of interest" description="Disordered" evidence="1">
    <location>
        <begin position="19"/>
        <end position="64"/>
    </location>
</feature>
<reference evidence="2 3" key="1">
    <citation type="submission" date="2019-07" db="EMBL/GenBank/DDBJ databases">
        <authorList>
            <person name="Zhu P."/>
        </authorList>
    </citation>
    <scope>NUCLEOTIDE SEQUENCE [LARGE SCALE GENOMIC DNA]</scope>
    <source>
        <strain evidence="2 3">SSL-25</strain>
    </source>
</reference>
<name>A0A5B8JE46_9ACTN</name>
<dbReference type="AlphaFoldDB" id="A0A5B8JE46"/>
<keyword evidence="3" id="KW-1185">Reference proteome</keyword>
<dbReference type="RefSeq" id="WP_146483130.1">
    <property type="nucleotide sequence ID" value="NZ_CP042266.1"/>
</dbReference>
<sequence length="64" mass="6650">MPIDPFAALNAMLRADAARAADFAEKRAGSQKQQPADDSGRNDEPEPRSAAGPGPARGRDNGTS</sequence>
<dbReference type="OrthoDB" id="9954419at2"/>
<dbReference type="EMBL" id="CP042266">
    <property type="protein sequence ID" value="QDY79847.1"/>
    <property type="molecule type" value="Genomic_DNA"/>
</dbReference>
<dbReference type="KEGG" id="sqz:FQU76_28630"/>
<gene>
    <name evidence="2" type="ORF">FQU76_28630</name>
</gene>
<dbReference type="Proteomes" id="UP000320580">
    <property type="component" value="Chromosome"/>
</dbReference>
<organism evidence="2 3">
    <name type="scientific">Streptomyces qinzhouensis</name>
    <dbReference type="NCBI Taxonomy" id="2599401"/>
    <lineage>
        <taxon>Bacteria</taxon>
        <taxon>Bacillati</taxon>
        <taxon>Actinomycetota</taxon>
        <taxon>Actinomycetes</taxon>
        <taxon>Kitasatosporales</taxon>
        <taxon>Streptomycetaceae</taxon>
        <taxon>Streptomyces</taxon>
    </lineage>
</organism>
<evidence type="ECO:0000313" key="3">
    <source>
        <dbReference type="Proteomes" id="UP000320580"/>
    </source>
</evidence>
<evidence type="ECO:0000313" key="2">
    <source>
        <dbReference type="EMBL" id="QDY79847.1"/>
    </source>
</evidence>
<feature type="compositionally biased region" description="Basic and acidic residues" evidence="1">
    <location>
        <begin position="19"/>
        <end position="28"/>
    </location>
</feature>
<feature type="compositionally biased region" description="Basic and acidic residues" evidence="1">
    <location>
        <begin position="38"/>
        <end position="47"/>
    </location>
</feature>
<accession>A0A5B8JE46</accession>